<evidence type="ECO:0000313" key="3">
    <source>
        <dbReference type="Proteomes" id="UP000029079"/>
    </source>
</evidence>
<feature type="transmembrane region" description="Helical" evidence="1">
    <location>
        <begin position="7"/>
        <end position="29"/>
    </location>
</feature>
<proteinExistence type="predicted"/>
<organism evidence="2 3">
    <name type="scientific">Weissella ceti</name>
    <dbReference type="NCBI Taxonomy" id="759620"/>
    <lineage>
        <taxon>Bacteria</taxon>
        <taxon>Bacillati</taxon>
        <taxon>Bacillota</taxon>
        <taxon>Bacilli</taxon>
        <taxon>Lactobacillales</taxon>
        <taxon>Lactobacillaceae</taxon>
        <taxon>Weissella</taxon>
    </lineage>
</organism>
<reference evidence="3" key="2">
    <citation type="submission" date="2014-08" db="EMBL/GenBank/DDBJ databases">
        <title>Complete genome of Weissella ceti strain WS74 isolated from diseased rainbow trout in Brazil.</title>
        <authorList>
            <person name="Figueiredo H.C.P."/>
            <person name="Leal C.A.G."/>
            <person name="Pereira F.L."/>
            <person name="Soares S.C."/>
            <person name="Dorella F.A."/>
            <person name="Carvalho A.F."/>
            <person name="Azevedo V.A.C."/>
        </authorList>
    </citation>
    <scope>NUCLEOTIDE SEQUENCE [LARGE SCALE GENOMIC DNA]</scope>
    <source>
        <strain evidence="3">WS74</strain>
    </source>
</reference>
<protein>
    <recommendedName>
        <fullName evidence="4">Integral membrane protein</fullName>
    </recommendedName>
</protein>
<dbReference type="PATRIC" id="fig|759620.7.peg.582"/>
<dbReference type="Proteomes" id="UP000029079">
    <property type="component" value="Chromosome"/>
</dbReference>
<sequence>MSRTQVLRLIASIASVMSVLMYVSYIPQIMSNLAGNHGDPIQPLVAMINCIFWTIHGWFGLDGHTKDKAIIFANIPGIFFGGFAFLTAIMH</sequence>
<dbReference type="RefSeq" id="WP_009765300.1">
    <property type="nucleotide sequence ID" value="NZ_CP009223.1"/>
</dbReference>
<dbReference type="EMBL" id="CP009223">
    <property type="protein sequence ID" value="AIM62854.1"/>
    <property type="molecule type" value="Genomic_DNA"/>
</dbReference>
<dbReference type="AlphaFoldDB" id="A0A075TZ71"/>
<name>A0A075TZ71_9LACO</name>
<feature type="transmembrane region" description="Helical" evidence="1">
    <location>
        <begin position="71"/>
        <end position="90"/>
    </location>
</feature>
<dbReference type="Gene3D" id="1.20.1280.290">
    <property type="match status" value="1"/>
</dbReference>
<dbReference type="OrthoDB" id="9794653at2"/>
<evidence type="ECO:0000313" key="2">
    <source>
        <dbReference type="EMBL" id="AIM62854.1"/>
    </source>
</evidence>
<gene>
    <name evidence="2" type="ORF">WS74_0602</name>
</gene>
<keyword evidence="1" id="KW-1133">Transmembrane helix</keyword>
<dbReference type="KEGG" id="wct:WS74_0602"/>
<feature type="transmembrane region" description="Helical" evidence="1">
    <location>
        <begin position="41"/>
        <end position="59"/>
    </location>
</feature>
<keyword evidence="3" id="KW-1185">Reference proteome</keyword>
<keyword evidence="1" id="KW-0472">Membrane</keyword>
<dbReference type="STRING" id="759620.WS105_0599"/>
<reference evidence="2 3" key="1">
    <citation type="journal article" date="2014" name="Genome Announc.">
        <title>Complete Genome Sequences of Fish Pathogenic Weissella ceti Strains WS74 and WS105.</title>
        <authorList>
            <person name="Figueiredo H.C."/>
            <person name="Leal C.A."/>
            <person name="Dorella F.A."/>
            <person name="Carvalho A.F."/>
            <person name="Soares S.C."/>
            <person name="Pereira F.L."/>
            <person name="Azevedo V.A."/>
        </authorList>
    </citation>
    <scope>NUCLEOTIDE SEQUENCE [LARGE SCALE GENOMIC DNA]</scope>
    <source>
        <strain evidence="2 3">WS74</strain>
    </source>
</reference>
<dbReference type="KEGG" id="wce:WS08_0601"/>
<keyword evidence="1" id="KW-0812">Transmembrane</keyword>
<evidence type="ECO:0000256" key="1">
    <source>
        <dbReference type="SAM" id="Phobius"/>
    </source>
</evidence>
<accession>A0A075TZ71</accession>
<evidence type="ECO:0008006" key="4">
    <source>
        <dbReference type="Google" id="ProtNLM"/>
    </source>
</evidence>
<dbReference type="KEGG" id="wci:WS105_0599"/>